<comment type="catalytic activity">
    <reaction evidence="8">
        <text>ATP + H2O = ADP + phosphate + H(+)</text>
        <dbReference type="Rhea" id="RHEA:13065"/>
        <dbReference type="ChEBI" id="CHEBI:15377"/>
        <dbReference type="ChEBI" id="CHEBI:15378"/>
        <dbReference type="ChEBI" id="CHEBI:30616"/>
        <dbReference type="ChEBI" id="CHEBI:43474"/>
        <dbReference type="ChEBI" id="CHEBI:456216"/>
        <dbReference type="EC" id="5.6.2.4"/>
    </reaction>
</comment>
<dbReference type="InterPro" id="IPR014017">
    <property type="entry name" value="DNA_helicase_UvrD-like_C"/>
</dbReference>
<dbReference type="Pfam" id="PF00580">
    <property type="entry name" value="UvrD-helicase"/>
    <property type="match status" value="1"/>
</dbReference>
<dbReference type="PROSITE" id="PS51198">
    <property type="entry name" value="UVRD_HELICASE_ATP_BIND"/>
    <property type="match status" value="1"/>
</dbReference>
<dbReference type="Pfam" id="PF13361">
    <property type="entry name" value="UvrD_C"/>
    <property type="match status" value="1"/>
</dbReference>
<dbReference type="InterPro" id="IPR014016">
    <property type="entry name" value="UvrD-like_ATP-bd"/>
</dbReference>
<keyword evidence="2 9" id="KW-0378">Hydrolase</keyword>
<dbReference type="InterPro" id="IPR027417">
    <property type="entry name" value="P-loop_NTPase"/>
</dbReference>
<dbReference type="GO" id="GO:0005829">
    <property type="term" value="C:cytosol"/>
    <property type="evidence" value="ECO:0007669"/>
    <property type="project" value="TreeGrafter"/>
</dbReference>
<keyword evidence="1 9" id="KW-0547">Nucleotide-binding</keyword>
<evidence type="ECO:0000256" key="10">
    <source>
        <dbReference type="SAM" id="Coils"/>
    </source>
</evidence>
<evidence type="ECO:0000256" key="3">
    <source>
        <dbReference type="ARBA" id="ARBA00022806"/>
    </source>
</evidence>
<dbReference type="GO" id="GO:0003677">
    <property type="term" value="F:DNA binding"/>
    <property type="evidence" value="ECO:0007669"/>
    <property type="project" value="InterPro"/>
</dbReference>
<proteinExistence type="predicted"/>
<keyword evidence="10" id="KW-0175">Coiled coil</keyword>
<evidence type="ECO:0000259" key="11">
    <source>
        <dbReference type="PROSITE" id="PS51198"/>
    </source>
</evidence>
<dbReference type="Proteomes" id="UP000289794">
    <property type="component" value="Chromosome"/>
</dbReference>
<name>A0A4P6M216_9FIRM</name>
<keyword evidence="5" id="KW-0413">Isomerase</keyword>
<dbReference type="GO" id="GO:0000725">
    <property type="term" value="P:recombinational repair"/>
    <property type="evidence" value="ECO:0007669"/>
    <property type="project" value="TreeGrafter"/>
</dbReference>
<dbReference type="InterPro" id="IPR011528">
    <property type="entry name" value="NERD"/>
</dbReference>
<keyword evidence="3 9" id="KW-0347">Helicase</keyword>
<dbReference type="GO" id="GO:0043138">
    <property type="term" value="F:3'-5' DNA helicase activity"/>
    <property type="evidence" value="ECO:0007669"/>
    <property type="project" value="UniProtKB-EC"/>
</dbReference>
<evidence type="ECO:0000313" key="12">
    <source>
        <dbReference type="EMBL" id="QBE98085.1"/>
    </source>
</evidence>
<dbReference type="AlphaFoldDB" id="A0A4P6M216"/>
<evidence type="ECO:0000256" key="1">
    <source>
        <dbReference type="ARBA" id="ARBA00022741"/>
    </source>
</evidence>
<protein>
    <recommendedName>
        <fullName evidence="7">DNA 3'-5' helicase</fullName>
        <ecNumber evidence="7">5.6.2.4</ecNumber>
    </recommendedName>
</protein>
<evidence type="ECO:0000256" key="9">
    <source>
        <dbReference type="PROSITE-ProRule" id="PRU00560"/>
    </source>
</evidence>
<dbReference type="EC" id="5.6.2.4" evidence="7"/>
<dbReference type="PANTHER" id="PTHR11070">
    <property type="entry name" value="UVRD / RECB / PCRA DNA HELICASE FAMILY MEMBER"/>
    <property type="match status" value="1"/>
</dbReference>
<feature type="domain" description="UvrD-like helicase ATP-binding" evidence="11">
    <location>
        <begin position="323"/>
        <end position="648"/>
    </location>
</feature>
<evidence type="ECO:0000256" key="6">
    <source>
        <dbReference type="ARBA" id="ARBA00034617"/>
    </source>
</evidence>
<evidence type="ECO:0000256" key="8">
    <source>
        <dbReference type="ARBA" id="ARBA00048988"/>
    </source>
</evidence>
<keyword evidence="4 9" id="KW-0067">ATP-binding</keyword>
<reference evidence="12 13" key="1">
    <citation type="submission" date="2019-01" db="EMBL/GenBank/DDBJ databases">
        <title>PMF-metabolizing Aryl O-demethylase.</title>
        <authorList>
            <person name="Kim M."/>
        </authorList>
    </citation>
    <scope>NUCLEOTIDE SEQUENCE [LARGE SCALE GENOMIC DNA]</scope>
    <source>
        <strain evidence="12 13">PMF1</strain>
    </source>
</reference>
<dbReference type="KEGG" id="bpro:PMF13cell1_03649"/>
<sequence>MAMMIDKKPEYKGEGKVWESLSDNLPEETIVYNGREVNGREFDFCILMRNVGIIIIEVKGWMADSIFDVAGVDEIVIQGYDKPEKSPKKQARAYRFGLLNLINDKYNVSPLIFDMVCYPFISKKEYYDKRLDIVSEETLTIFREDLSDPIRLGDKLLNAYNQCKSIPHAEMDVDLMGKIRQHFEPHFQMKKPLVLSSQVPYSVVVANANKLSKKQIHDIVDGYIKGTKTIVFVSSEDMADSILYVLEEELNEKGILAEKNNLKLNKAANNEFVVKNNAFRIFNFELYVVEKLLNMLEESAIIYEGECSVEEKQLLENLSEQTTFNIQQYFIEHASPVKNILVRAGAGTGKTYSMVSRISFLCNKYENPTVNLIDDIAMVTFTNDAADNMKNRLKQMFIDYFVLTSNPKFLKYIEDTDFMRISTIHKFAREIIKEASMQMGLGDNFAITSGDYVKEQIYEKYLNNFIAKKEAENPNFINEIKLPLYQFRRMLVEFSNQLYNKSIDIKKIKEDELGQAPGLIPFFNEIIMEVIIAAEIEYEAKIQESNKIDLRETMIILNDVVSQKDKEKTHLDYKYTFIDEFQDTDDAQIDSFLRIQQLIGMNCNIFVVGDLKQSIYRFRGATISAFERLNATPDKWEEHTINTNYRTDSRLLEIMDEIFQGMGASAWLPYSFDADHLVSNLSGGAKEEELFECVPFHGRNDEQLEVLLGLLKREKAKILELEKTRKLSKEEKTIAILVRENWQIETILKGCKELDEEMEIETKVGGDLYQLDSTIDFCKLLIALTNPDDPVCLVNFIESNYVDMPILYQGLQNEDKCTQTKKLVEALDKYFMARMNKTWNGLVAYVQANPVLVVLKTIYETLQPWNKFSEDVDKQRFYKSNYELLIEKIIKSYSVDYLTLTVVANSIQINILTKQKELARTVTEDQTGIKFLCTTVHKAKGLEYGTVILPFTGQAIDNLKKANTDVNYSNSKLAYSIKVDDNKKDCNSNYDSQEEIGQRICEEARILYVALTRAIRNCIWMKDADKKSNMSWSKFLEV</sequence>
<dbReference type="PANTHER" id="PTHR11070:SF63">
    <property type="entry name" value="DNA HELICASE IV"/>
    <property type="match status" value="1"/>
</dbReference>
<dbReference type="GO" id="GO:0005524">
    <property type="term" value="F:ATP binding"/>
    <property type="evidence" value="ECO:0007669"/>
    <property type="project" value="UniProtKB-UniRule"/>
</dbReference>
<dbReference type="Gene3D" id="3.40.50.300">
    <property type="entry name" value="P-loop containing nucleotide triphosphate hydrolases"/>
    <property type="match status" value="3"/>
</dbReference>
<dbReference type="Pfam" id="PF08378">
    <property type="entry name" value="NERD"/>
    <property type="match status" value="1"/>
</dbReference>
<gene>
    <name evidence="12" type="primary">uvrD1</name>
    <name evidence="12" type="ORF">PMF13cell1_03649</name>
</gene>
<organism evidence="12 13">
    <name type="scientific">Blautia producta</name>
    <dbReference type="NCBI Taxonomy" id="33035"/>
    <lineage>
        <taxon>Bacteria</taxon>
        <taxon>Bacillati</taxon>
        <taxon>Bacillota</taxon>
        <taxon>Clostridia</taxon>
        <taxon>Lachnospirales</taxon>
        <taxon>Lachnospiraceae</taxon>
        <taxon>Blautia</taxon>
    </lineage>
</organism>
<evidence type="ECO:0000256" key="4">
    <source>
        <dbReference type="ARBA" id="ARBA00022840"/>
    </source>
</evidence>
<dbReference type="InterPro" id="IPR000212">
    <property type="entry name" value="DNA_helicase_UvrD/REP"/>
</dbReference>
<feature type="coiled-coil region" evidence="10">
    <location>
        <begin position="704"/>
        <end position="731"/>
    </location>
</feature>
<accession>A0A4P6M216</accession>
<evidence type="ECO:0000313" key="13">
    <source>
        <dbReference type="Proteomes" id="UP000289794"/>
    </source>
</evidence>
<evidence type="ECO:0000256" key="2">
    <source>
        <dbReference type="ARBA" id="ARBA00022801"/>
    </source>
</evidence>
<feature type="binding site" evidence="9">
    <location>
        <begin position="344"/>
        <end position="351"/>
    </location>
    <ligand>
        <name>ATP</name>
        <dbReference type="ChEBI" id="CHEBI:30616"/>
    </ligand>
</feature>
<dbReference type="RefSeq" id="WP_130181632.1">
    <property type="nucleotide sequence ID" value="NZ_CP035945.1"/>
</dbReference>
<evidence type="ECO:0000256" key="7">
    <source>
        <dbReference type="ARBA" id="ARBA00034808"/>
    </source>
</evidence>
<comment type="catalytic activity">
    <reaction evidence="6">
        <text>Couples ATP hydrolysis with the unwinding of duplex DNA by translocating in the 3'-5' direction.</text>
        <dbReference type="EC" id="5.6.2.4"/>
    </reaction>
</comment>
<dbReference type="GO" id="GO:0016887">
    <property type="term" value="F:ATP hydrolysis activity"/>
    <property type="evidence" value="ECO:0007669"/>
    <property type="project" value="RHEA"/>
</dbReference>
<dbReference type="EMBL" id="CP035945">
    <property type="protein sequence ID" value="QBE98085.1"/>
    <property type="molecule type" value="Genomic_DNA"/>
</dbReference>
<dbReference type="SUPFAM" id="SSF52540">
    <property type="entry name" value="P-loop containing nucleoside triphosphate hydrolases"/>
    <property type="match status" value="1"/>
</dbReference>
<evidence type="ECO:0000256" key="5">
    <source>
        <dbReference type="ARBA" id="ARBA00023235"/>
    </source>
</evidence>